<dbReference type="InterPro" id="IPR023940">
    <property type="entry name" value="DHDPR_bac"/>
</dbReference>
<feature type="binding site" evidence="13">
    <location>
        <position position="34"/>
    </location>
    <ligand>
        <name>NAD(+)</name>
        <dbReference type="ChEBI" id="CHEBI:57540"/>
    </ligand>
</feature>
<dbReference type="InterPro" id="IPR000846">
    <property type="entry name" value="DapB_N"/>
</dbReference>
<dbReference type="GO" id="GO:0005737">
    <property type="term" value="C:cytoplasm"/>
    <property type="evidence" value="ECO:0007669"/>
    <property type="project" value="UniProtKB-SubCell"/>
</dbReference>
<evidence type="ECO:0000256" key="4">
    <source>
        <dbReference type="ARBA" id="ARBA00022857"/>
    </source>
</evidence>
<feature type="active site" description="Proton donor" evidence="13">
    <location>
        <position position="150"/>
    </location>
</feature>
<evidence type="ECO:0000313" key="16">
    <source>
        <dbReference type="EMBL" id="WOF16253.1"/>
    </source>
</evidence>
<comment type="subcellular location">
    <subcellularLocation>
        <location evidence="13">Cytoplasm</location>
    </subcellularLocation>
</comment>
<evidence type="ECO:0000256" key="6">
    <source>
        <dbReference type="ARBA" id="ARBA00023002"/>
    </source>
</evidence>
<dbReference type="Proteomes" id="UP001301797">
    <property type="component" value="Chromosome"/>
</dbReference>
<evidence type="ECO:0000256" key="10">
    <source>
        <dbReference type="ARBA" id="ARBA00038983"/>
    </source>
</evidence>
<evidence type="ECO:0000256" key="9">
    <source>
        <dbReference type="ARBA" id="ARBA00037922"/>
    </source>
</evidence>
<feature type="binding site" evidence="13">
    <location>
        <position position="147"/>
    </location>
    <ligand>
        <name>(S)-2,3,4,5-tetrahydrodipicolinate</name>
        <dbReference type="ChEBI" id="CHEBI:16845"/>
    </ligand>
</feature>
<dbReference type="PANTHER" id="PTHR20836">
    <property type="entry name" value="DIHYDRODIPICOLINATE REDUCTASE"/>
    <property type="match status" value="1"/>
</dbReference>
<evidence type="ECO:0000256" key="12">
    <source>
        <dbReference type="ARBA" id="ARBA00049396"/>
    </source>
</evidence>
<dbReference type="Pfam" id="PF05173">
    <property type="entry name" value="DapB_C"/>
    <property type="match status" value="1"/>
</dbReference>
<keyword evidence="8 13" id="KW-0457">Lysine biosynthesis</keyword>
<feature type="binding site" evidence="13">
    <location>
        <begin position="89"/>
        <end position="91"/>
    </location>
    <ligand>
        <name>NAD(+)</name>
        <dbReference type="ChEBI" id="CHEBI:57540"/>
    </ligand>
</feature>
<dbReference type="GO" id="GO:0019877">
    <property type="term" value="P:diaminopimelate biosynthetic process"/>
    <property type="evidence" value="ECO:0007669"/>
    <property type="project" value="UniProtKB-UniRule"/>
</dbReference>
<feature type="binding site" evidence="13">
    <location>
        <begin position="8"/>
        <end position="13"/>
    </location>
    <ligand>
        <name>NAD(+)</name>
        <dbReference type="ChEBI" id="CHEBI:57540"/>
    </ligand>
</feature>
<protein>
    <recommendedName>
        <fullName evidence="10 13">4-hydroxy-tetrahydrodipicolinate reductase</fullName>
        <shortName evidence="13">HTPA reductase</shortName>
        <ecNumber evidence="10 13">1.17.1.8</ecNumber>
    </recommendedName>
</protein>
<keyword evidence="2 13" id="KW-0963">Cytoplasm</keyword>
<feature type="active site" description="Proton donor/acceptor" evidence="13">
    <location>
        <position position="146"/>
    </location>
</feature>
<dbReference type="PROSITE" id="PS01298">
    <property type="entry name" value="DAPB"/>
    <property type="match status" value="1"/>
</dbReference>
<keyword evidence="6 13" id="KW-0560">Oxidoreductase</keyword>
<dbReference type="CDD" id="cd02274">
    <property type="entry name" value="DHDPR_N"/>
    <property type="match status" value="1"/>
</dbReference>
<dbReference type="PIRSF" id="PIRSF000161">
    <property type="entry name" value="DHPR"/>
    <property type="match status" value="1"/>
</dbReference>
<keyword evidence="7 13" id="KW-0520">NAD</keyword>
<dbReference type="FunFam" id="3.30.360.10:FF:000004">
    <property type="entry name" value="4-hydroxy-tetrahydrodipicolinate reductase"/>
    <property type="match status" value="1"/>
</dbReference>
<keyword evidence="5 13" id="KW-0220">Diaminopimelate biosynthesis</keyword>
<evidence type="ECO:0000259" key="15">
    <source>
        <dbReference type="Pfam" id="PF05173"/>
    </source>
</evidence>
<dbReference type="GO" id="GO:0050661">
    <property type="term" value="F:NADP binding"/>
    <property type="evidence" value="ECO:0007669"/>
    <property type="project" value="UniProtKB-UniRule"/>
</dbReference>
<dbReference type="PANTHER" id="PTHR20836:SF0">
    <property type="entry name" value="4-HYDROXY-TETRAHYDRODIPICOLINATE REDUCTASE 1, CHLOROPLASTIC-RELATED"/>
    <property type="match status" value="1"/>
</dbReference>
<proteinExistence type="inferred from homology"/>
<dbReference type="InterPro" id="IPR022664">
    <property type="entry name" value="DapB_N_CS"/>
</dbReference>
<comment type="catalytic activity">
    <reaction evidence="11 13">
        <text>(S)-2,3,4,5-tetrahydrodipicolinate + NADP(+) + H2O = (2S,4S)-4-hydroxy-2,3,4,5-tetrahydrodipicolinate + NADPH + H(+)</text>
        <dbReference type="Rhea" id="RHEA:35331"/>
        <dbReference type="ChEBI" id="CHEBI:15377"/>
        <dbReference type="ChEBI" id="CHEBI:15378"/>
        <dbReference type="ChEBI" id="CHEBI:16845"/>
        <dbReference type="ChEBI" id="CHEBI:57783"/>
        <dbReference type="ChEBI" id="CHEBI:58349"/>
        <dbReference type="ChEBI" id="CHEBI:67139"/>
        <dbReference type="EC" id="1.17.1.8"/>
    </reaction>
</comment>
<dbReference type="AlphaFoldDB" id="A0AA97FDX5"/>
<dbReference type="RefSeq" id="WP_317137839.1">
    <property type="nucleotide sequence ID" value="NZ_CP043875.1"/>
</dbReference>
<name>A0AA97FDX5_9EURY</name>
<evidence type="ECO:0000256" key="3">
    <source>
        <dbReference type="ARBA" id="ARBA00022605"/>
    </source>
</evidence>
<comment type="catalytic activity">
    <reaction evidence="12 13">
        <text>(S)-2,3,4,5-tetrahydrodipicolinate + NAD(+) + H2O = (2S,4S)-4-hydroxy-2,3,4,5-tetrahydrodipicolinate + NADH + H(+)</text>
        <dbReference type="Rhea" id="RHEA:35323"/>
        <dbReference type="ChEBI" id="CHEBI:15377"/>
        <dbReference type="ChEBI" id="CHEBI:15378"/>
        <dbReference type="ChEBI" id="CHEBI:16845"/>
        <dbReference type="ChEBI" id="CHEBI:57540"/>
        <dbReference type="ChEBI" id="CHEBI:57945"/>
        <dbReference type="ChEBI" id="CHEBI:67139"/>
        <dbReference type="EC" id="1.17.1.8"/>
    </reaction>
</comment>
<feature type="binding site" evidence="13">
    <location>
        <begin position="156"/>
        <end position="157"/>
    </location>
    <ligand>
        <name>(S)-2,3,4,5-tetrahydrodipicolinate</name>
        <dbReference type="ChEBI" id="CHEBI:16845"/>
    </ligand>
</feature>
<evidence type="ECO:0000313" key="17">
    <source>
        <dbReference type="Proteomes" id="UP001301797"/>
    </source>
</evidence>
<sequence length="255" mass="27684">MIKVVMCGALGRMGTKIGGLVVDSPDLELVGGVDIKSGSFYGVEVVESSNIDNFLKEKKPDVLIDFTVASAAVENIKAASRNGVAVIVGTTGFSEAQAEEISNAIEGKIPAVISSNFSLGVNIFWKLVREAAKQLKDYDIEVIEAHHHFKKDAPSGTARTIIDIIKEEVGERDEMYGRKGMVGERGNEIGVHVIRGGDIIGDHTVLFAGNDEVIELTHRAYDRTVFAHGVIRSASWIYNKQPGVYSMEDVMGFKE</sequence>
<keyword evidence="3 13" id="KW-0028">Amino-acid biosynthesis</keyword>
<evidence type="ECO:0000256" key="7">
    <source>
        <dbReference type="ARBA" id="ARBA00023027"/>
    </source>
</evidence>
<evidence type="ECO:0000256" key="13">
    <source>
        <dbReference type="HAMAP-Rule" id="MF_00102"/>
    </source>
</evidence>
<evidence type="ECO:0000256" key="11">
    <source>
        <dbReference type="ARBA" id="ARBA00049080"/>
    </source>
</evidence>
<dbReference type="EMBL" id="CP043875">
    <property type="protein sequence ID" value="WOF16253.1"/>
    <property type="molecule type" value="Genomic_DNA"/>
</dbReference>
<dbReference type="KEGG" id="mefw:F1737_05775"/>
<dbReference type="HAMAP" id="MF_00102">
    <property type="entry name" value="DapB"/>
    <property type="match status" value="1"/>
</dbReference>
<dbReference type="SUPFAM" id="SSF55347">
    <property type="entry name" value="Glyceraldehyde-3-phosphate dehydrogenase-like, C-terminal domain"/>
    <property type="match status" value="1"/>
</dbReference>
<dbReference type="InterPro" id="IPR022663">
    <property type="entry name" value="DapB_C"/>
</dbReference>
<gene>
    <name evidence="13" type="primary">dapB</name>
    <name evidence="16" type="ORF">F1737_05775</name>
</gene>
<comment type="subunit">
    <text evidence="13">Homotetramer.</text>
</comment>
<dbReference type="Gene3D" id="3.40.50.720">
    <property type="entry name" value="NAD(P)-binding Rossmann-like Domain"/>
    <property type="match status" value="1"/>
</dbReference>
<dbReference type="Gene3D" id="3.30.360.10">
    <property type="entry name" value="Dihydrodipicolinate Reductase, domain 2"/>
    <property type="match status" value="1"/>
</dbReference>
<dbReference type="GeneID" id="85229669"/>
<organism evidence="16 17">
    <name type="scientific">Methanochimaera problematica</name>
    <dbReference type="NCBI Taxonomy" id="2609417"/>
    <lineage>
        <taxon>Archaea</taxon>
        <taxon>Methanobacteriati</taxon>
        <taxon>Methanobacteriota</taxon>
        <taxon>Stenosarchaea group</taxon>
        <taxon>Methanomicrobia</taxon>
        <taxon>Methanomicrobiales</taxon>
        <taxon>Methanomicrobiaceae</taxon>
        <taxon>Methanochimaera</taxon>
    </lineage>
</organism>
<dbReference type="GO" id="GO:0008839">
    <property type="term" value="F:4-hydroxy-tetrahydrodipicolinate reductase"/>
    <property type="evidence" value="ECO:0007669"/>
    <property type="project" value="UniProtKB-UniRule"/>
</dbReference>
<dbReference type="SUPFAM" id="SSF51735">
    <property type="entry name" value="NAD(P)-binding Rossmann-fold domains"/>
    <property type="match status" value="1"/>
</dbReference>
<dbReference type="InterPro" id="IPR036291">
    <property type="entry name" value="NAD(P)-bd_dom_sf"/>
</dbReference>
<feature type="domain" description="Dihydrodipicolinate reductase C-terminal" evidence="15">
    <location>
        <begin position="120"/>
        <end position="251"/>
    </location>
</feature>
<keyword evidence="17" id="KW-1185">Reference proteome</keyword>
<keyword evidence="4 13" id="KW-0521">NADP</keyword>
<comment type="pathway">
    <text evidence="9 13">Amino-acid biosynthesis; L-lysine biosynthesis via DAP pathway; (S)-tetrahydrodipicolinate from L-aspartate: step 4/4.</text>
</comment>
<dbReference type="Pfam" id="PF01113">
    <property type="entry name" value="DapB_N"/>
    <property type="match status" value="1"/>
</dbReference>
<comment type="similarity">
    <text evidence="1 13">Belongs to the DapB family.</text>
</comment>
<feature type="binding site" evidence="13">
    <location>
        <begin position="114"/>
        <end position="117"/>
    </location>
    <ligand>
        <name>NAD(+)</name>
        <dbReference type="ChEBI" id="CHEBI:57540"/>
    </ligand>
</feature>
<evidence type="ECO:0000256" key="2">
    <source>
        <dbReference type="ARBA" id="ARBA00022490"/>
    </source>
</evidence>
<dbReference type="GO" id="GO:0009089">
    <property type="term" value="P:lysine biosynthetic process via diaminopimelate"/>
    <property type="evidence" value="ECO:0007669"/>
    <property type="project" value="UniProtKB-UniRule"/>
</dbReference>
<dbReference type="NCBIfam" id="TIGR00036">
    <property type="entry name" value="dapB"/>
    <property type="match status" value="1"/>
</dbReference>
<dbReference type="GO" id="GO:0051287">
    <property type="term" value="F:NAD binding"/>
    <property type="evidence" value="ECO:0007669"/>
    <property type="project" value="UniProtKB-UniRule"/>
</dbReference>
<dbReference type="EC" id="1.17.1.8" evidence="10 13"/>
<accession>A0AA97FDX5</accession>
<evidence type="ECO:0000256" key="1">
    <source>
        <dbReference type="ARBA" id="ARBA00006642"/>
    </source>
</evidence>
<feature type="domain" description="Dihydrodipicolinate reductase N-terminal" evidence="14">
    <location>
        <begin position="2"/>
        <end position="117"/>
    </location>
</feature>
<comment type="function">
    <text evidence="13">Catalyzes the conversion of 4-hydroxy-tetrahydrodipicolinate (HTPA) to tetrahydrodipicolinate.</text>
</comment>
<comment type="caution">
    <text evidence="13">Was originally thought to be a dihydrodipicolinate reductase (DHDPR), catalyzing the conversion of dihydrodipicolinate to tetrahydrodipicolinate. However, it was shown in E.coli that the substrate of the enzymatic reaction is not dihydrodipicolinate (DHDP) but in fact (2S,4S)-4-hydroxy-2,3,4,5-tetrahydrodipicolinic acid (HTPA), the product released by the DapA-catalyzed reaction.</text>
</comment>
<evidence type="ECO:0000256" key="8">
    <source>
        <dbReference type="ARBA" id="ARBA00023154"/>
    </source>
</evidence>
<evidence type="ECO:0000256" key="5">
    <source>
        <dbReference type="ARBA" id="ARBA00022915"/>
    </source>
</evidence>
<dbReference type="GO" id="GO:0016726">
    <property type="term" value="F:oxidoreductase activity, acting on CH or CH2 groups, NAD or NADP as acceptor"/>
    <property type="evidence" value="ECO:0007669"/>
    <property type="project" value="UniProtKB-UniRule"/>
</dbReference>
<feature type="binding site" evidence="13">
    <location>
        <position position="36"/>
    </location>
    <ligand>
        <name>NADP(+)</name>
        <dbReference type="ChEBI" id="CHEBI:58349"/>
    </ligand>
</feature>
<reference evidence="16 17" key="1">
    <citation type="submission" date="2019-09" db="EMBL/GenBank/DDBJ databases">
        <title>The complete genome of Methanoplanus sp. FWC-SCC4.</title>
        <authorList>
            <person name="Chen S.-C."/>
            <person name="Zhou Y.-Z."/>
            <person name="Lai M.-C."/>
        </authorList>
    </citation>
    <scope>NUCLEOTIDE SEQUENCE [LARGE SCALE GENOMIC DNA]</scope>
    <source>
        <strain evidence="16 17">FWC-SCC4</strain>
    </source>
</reference>
<evidence type="ECO:0000259" key="14">
    <source>
        <dbReference type="Pfam" id="PF01113"/>
    </source>
</evidence>